<dbReference type="InterPro" id="IPR036721">
    <property type="entry name" value="RCK_C_sf"/>
</dbReference>
<feature type="domain" description="RCK C-terminal" evidence="10">
    <location>
        <begin position="582"/>
        <end position="667"/>
    </location>
</feature>
<dbReference type="Gene3D" id="1.20.1530.20">
    <property type="match status" value="1"/>
</dbReference>
<reference evidence="11" key="1">
    <citation type="submission" date="2020-03" db="EMBL/GenBank/DDBJ databases">
        <title>Psychroflexus Maritimus sp. nov., isolate from marine sediment.</title>
        <authorList>
            <person name="Zhong Y.-L."/>
        </authorList>
    </citation>
    <scope>NUCLEOTIDE SEQUENCE</scope>
    <source>
        <strain evidence="11">C1</strain>
    </source>
</reference>
<dbReference type="PROSITE" id="PS51202">
    <property type="entry name" value="RCK_C"/>
    <property type="match status" value="1"/>
</dbReference>
<dbReference type="GO" id="GO:0015297">
    <property type="term" value="F:antiporter activity"/>
    <property type="evidence" value="ECO:0007669"/>
    <property type="project" value="InterPro"/>
</dbReference>
<evidence type="ECO:0000313" key="12">
    <source>
        <dbReference type="Proteomes" id="UP000643701"/>
    </source>
</evidence>
<keyword evidence="4" id="KW-0406">Ion transport</keyword>
<dbReference type="GO" id="GO:1902600">
    <property type="term" value="P:proton transmembrane transport"/>
    <property type="evidence" value="ECO:0007669"/>
    <property type="project" value="InterPro"/>
</dbReference>
<comment type="caution">
    <text evidence="11">The sequence shown here is derived from an EMBL/GenBank/DDBJ whole genome shotgun (WGS) entry which is preliminary data.</text>
</comment>
<dbReference type="RefSeq" id="WP_166400553.1">
    <property type="nucleotide sequence ID" value="NZ_JAANAS010000061.1"/>
</dbReference>
<feature type="transmembrane region" description="Helical" evidence="8">
    <location>
        <begin position="61"/>
        <end position="80"/>
    </location>
</feature>
<protein>
    <submittedName>
        <fullName evidence="11">Potassium transporter KefB</fullName>
    </submittedName>
</protein>
<accession>A0A967E713</accession>
<keyword evidence="4" id="KW-0630">Potassium</keyword>
<feature type="transmembrane region" description="Helical" evidence="8">
    <location>
        <begin position="176"/>
        <end position="197"/>
    </location>
</feature>
<dbReference type="PANTHER" id="PTHR42751">
    <property type="entry name" value="SODIUM/HYDROGEN EXCHANGER FAMILY/TRKA DOMAIN PROTEIN"/>
    <property type="match status" value="1"/>
</dbReference>
<evidence type="ECO:0000256" key="8">
    <source>
        <dbReference type="SAM" id="Phobius"/>
    </source>
</evidence>
<dbReference type="PROSITE" id="PS51201">
    <property type="entry name" value="RCK_N"/>
    <property type="match status" value="1"/>
</dbReference>
<name>A0A967E713_9FLAO</name>
<feature type="transmembrane region" description="Helical" evidence="8">
    <location>
        <begin position="217"/>
        <end position="250"/>
    </location>
</feature>
<dbReference type="InterPro" id="IPR006153">
    <property type="entry name" value="Cation/H_exchanger_TM"/>
</dbReference>
<evidence type="ECO:0000256" key="5">
    <source>
        <dbReference type="ARBA" id="ARBA00022692"/>
    </source>
</evidence>
<evidence type="ECO:0000313" key="11">
    <source>
        <dbReference type="EMBL" id="NGZ90306.1"/>
    </source>
</evidence>
<evidence type="ECO:0000256" key="2">
    <source>
        <dbReference type="ARBA" id="ARBA00005551"/>
    </source>
</evidence>
<keyword evidence="4" id="KW-0633">Potassium transport</keyword>
<evidence type="ECO:0000256" key="6">
    <source>
        <dbReference type="ARBA" id="ARBA00022989"/>
    </source>
</evidence>
<evidence type="ECO:0000256" key="3">
    <source>
        <dbReference type="ARBA" id="ARBA00022448"/>
    </source>
</evidence>
<sequence>MEIPLLKEIVIVMSIALPIILIFQKIKIPSILGFLLAGIIVGPSAFNLLSSHHEVELLSEIGIIFLLFIIGIELSFKGLISIWKTVFIGGGLQVGVTILITALVAMSFGLPINQSVFLGFLISLSSTAIVLKILNDRGEIKSPHGRIALGILIFQDIIVVPMMLLTPILAGKADDITMTLLFMLAKLTGVGIVVFILQRYVVPYVLEVVIKTKNKELFILTVILLCFGVAWLTSAVGLSLALGAFFAGLIISESEYSHQATANVLPFREIFISFFFISVGSLLDLSFFKDHFFEILGFVLAVFFIKKIIVVLVSVALKYKVKTAFIAGFNLFQVGEFSLLLSSVGIQNEILTSEVYQLFLAVSIISMGITPFMMQSSESFASWLIRVPIPNKVKKRLDNRNQHTNHPENDRFNDLEDHLVIIGYGINGKNIARVAENMDIPHAIIEFDAELMKEAKAENKHVVFGDAAEQEILNYVNAHKARVVVIAISDPEATHQIIFNLRQFSQTTHIIVRTRYVKEIEENLKIGADEVIPEEFETSIEIFSRVLKQYLVTESKIGEIVAEIRASDYELFSAVKPLNKKGSFQQFNIPNKELATLHVQHNRNDIVGKKLSETGLANKYKVNLLAIKRGKKYLSTIGPETMIEIDDLIYLFGSPKQIAQLDKAIKI</sequence>
<feature type="transmembrane region" description="Helical" evidence="8">
    <location>
        <begin position="30"/>
        <end position="49"/>
    </location>
</feature>
<dbReference type="EMBL" id="JAANAS010000061">
    <property type="protein sequence ID" value="NGZ90306.1"/>
    <property type="molecule type" value="Genomic_DNA"/>
</dbReference>
<keyword evidence="5 8" id="KW-0812">Transmembrane</keyword>
<dbReference type="InterPro" id="IPR038770">
    <property type="entry name" value="Na+/solute_symporter_sf"/>
</dbReference>
<dbReference type="PANTHER" id="PTHR42751:SF3">
    <property type="entry name" value="SODIUM_GLUTAMATE SYMPORTER"/>
    <property type="match status" value="1"/>
</dbReference>
<keyword evidence="3" id="KW-0813">Transport</keyword>
<evidence type="ECO:0000256" key="7">
    <source>
        <dbReference type="ARBA" id="ARBA00023136"/>
    </source>
</evidence>
<feature type="transmembrane region" description="Helical" evidence="8">
    <location>
        <begin position="116"/>
        <end position="135"/>
    </location>
</feature>
<dbReference type="GO" id="GO:0008324">
    <property type="term" value="F:monoatomic cation transmembrane transporter activity"/>
    <property type="evidence" value="ECO:0007669"/>
    <property type="project" value="InterPro"/>
</dbReference>
<feature type="transmembrane region" description="Helical" evidence="8">
    <location>
        <begin position="147"/>
        <end position="170"/>
    </location>
</feature>
<comment type="similarity">
    <text evidence="2">Belongs to the monovalent cation:proton antiporter 2 (CPA2) transporter (TC 2.A.37) family.</text>
</comment>
<dbReference type="Pfam" id="PF02254">
    <property type="entry name" value="TrkA_N"/>
    <property type="match status" value="1"/>
</dbReference>
<keyword evidence="7 8" id="KW-0472">Membrane</keyword>
<dbReference type="GO" id="GO:0006813">
    <property type="term" value="P:potassium ion transport"/>
    <property type="evidence" value="ECO:0007669"/>
    <property type="project" value="UniProtKB-KW"/>
</dbReference>
<dbReference type="InterPro" id="IPR006037">
    <property type="entry name" value="RCK_C"/>
</dbReference>
<dbReference type="AlphaFoldDB" id="A0A967E713"/>
<feature type="domain" description="RCK N-terminal" evidence="9">
    <location>
        <begin position="416"/>
        <end position="533"/>
    </location>
</feature>
<gene>
    <name evidence="11" type="ORF">G7034_08570</name>
</gene>
<comment type="subcellular location">
    <subcellularLocation>
        <location evidence="1">Membrane</location>
        <topology evidence="1">Multi-pass membrane protein</topology>
    </subcellularLocation>
</comment>
<keyword evidence="12" id="KW-1185">Reference proteome</keyword>
<dbReference type="Pfam" id="PF00999">
    <property type="entry name" value="Na_H_Exchanger"/>
    <property type="match status" value="1"/>
</dbReference>
<dbReference type="InterPro" id="IPR003148">
    <property type="entry name" value="RCK_N"/>
</dbReference>
<dbReference type="Pfam" id="PF02080">
    <property type="entry name" value="TrkA_C"/>
    <property type="match status" value="1"/>
</dbReference>
<feature type="transmembrane region" description="Helical" evidence="8">
    <location>
        <begin position="6"/>
        <end position="23"/>
    </location>
</feature>
<keyword evidence="6 8" id="KW-1133">Transmembrane helix</keyword>
<feature type="transmembrane region" description="Helical" evidence="8">
    <location>
        <begin position="295"/>
        <end position="317"/>
    </location>
</feature>
<dbReference type="GO" id="GO:0016020">
    <property type="term" value="C:membrane"/>
    <property type="evidence" value="ECO:0007669"/>
    <property type="project" value="UniProtKB-SubCell"/>
</dbReference>
<dbReference type="SUPFAM" id="SSF116726">
    <property type="entry name" value="TrkA C-terminal domain-like"/>
    <property type="match status" value="1"/>
</dbReference>
<dbReference type="InterPro" id="IPR036291">
    <property type="entry name" value="NAD(P)-bd_dom_sf"/>
</dbReference>
<feature type="transmembrane region" description="Helical" evidence="8">
    <location>
        <begin position="87"/>
        <end position="110"/>
    </location>
</feature>
<organism evidence="11 12">
    <name type="scientific">Psychroflexus maritimus</name>
    <dbReference type="NCBI Taxonomy" id="2714865"/>
    <lineage>
        <taxon>Bacteria</taxon>
        <taxon>Pseudomonadati</taxon>
        <taxon>Bacteroidota</taxon>
        <taxon>Flavobacteriia</taxon>
        <taxon>Flavobacteriales</taxon>
        <taxon>Flavobacteriaceae</taxon>
        <taxon>Psychroflexus</taxon>
    </lineage>
</organism>
<dbReference type="Gene3D" id="3.40.50.720">
    <property type="entry name" value="NAD(P)-binding Rossmann-like Domain"/>
    <property type="match status" value="1"/>
</dbReference>
<dbReference type="Proteomes" id="UP000643701">
    <property type="component" value="Unassembled WGS sequence"/>
</dbReference>
<evidence type="ECO:0000256" key="4">
    <source>
        <dbReference type="ARBA" id="ARBA00022538"/>
    </source>
</evidence>
<dbReference type="Gene3D" id="3.30.70.1450">
    <property type="entry name" value="Regulator of K+ conductance, C-terminal domain"/>
    <property type="match status" value="1"/>
</dbReference>
<evidence type="ECO:0000259" key="10">
    <source>
        <dbReference type="PROSITE" id="PS51202"/>
    </source>
</evidence>
<dbReference type="SUPFAM" id="SSF51735">
    <property type="entry name" value="NAD(P)-binding Rossmann-fold domains"/>
    <property type="match status" value="1"/>
</dbReference>
<evidence type="ECO:0000259" key="9">
    <source>
        <dbReference type="PROSITE" id="PS51201"/>
    </source>
</evidence>
<proteinExistence type="inferred from homology"/>
<evidence type="ECO:0000256" key="1">
    <source>
        <dbReference type="ARBA" id="ARBA00004141"/>
    </source>
</evidence>
<feature type="transmembrane region" description="Helical" evidence="8">
    <location>
        <begin position="270"/>
        <end position="288"/>
    </location>
</feature>